<dbReference type="Gene3D" id="3.40.462.20">
    <property type="match status" value="1"/>
</dbReference>
<dbReference type="Gene3D" id="3.30.43.10">
    <property type="entry name" value="Uridine Diphospho-n-acetylenolpyruvylglucosamine Reductase, domain 2"/>
    <property type="match status" value="1"/>
</dbReference>
<evidence type="ECO:0000256" key="5">
    <source>
        <dbReference type="ARBA" id="ARBA00023002"/>
    </source>
</evidence>
<accession>A0ABQ3XYA0</accession>
<evidence type="ECO:0000313" key="9">
    <source>
        <dbReference type="Proteomes" id="UP000609879"/>
    </source>
</evidence>
<dbReference type="RefSeq" id="WP_203760662.1">
    <property type="nucleotide sequence ID" value="NZ_BAAABO010000006.1"/>
</dbReference>
<evidence type="ECO:0000256" key="3">
    <source>
        <dbReference type="ARBA" id="ARBA00022630"/>
    </source>
</evidence>
<evidence type="ECO:0000256" key="6">
    <source>
        <dbReference type="SAM" id="MobiDB-lite"/>
    </source>
</evidence>
<comment type="caution">
    <text evidence="8">The sequence shown here is derived from an EMBL/GenBank/DDBJ whole genome shotgun (WGS) entry which is preliminary data.</text>
</comment>
<dbReference type="SUPFAM" id="SSF56176">
    <property type="entry name" value="FAD-binding/transporter-associated domain-like"/>
    <property type="match status" value="1"/>
</dbReference>
<dbReference type="InterPro" id="IPR016169">
    <property type="entry name" value="FAD-bd_PCMH_sub2"/>
</dbReference>
<keyword evidence="5" id="KW-0560">Oxidoreductase</keyword>
<dbReference type="InterPro" id="IPR006094">
    <property type="entry name" value="Oxid_FAD_bind_N"/>
</dbReference>
<dbReference type="PROSITE" id="PS51387">
    <property type="entry name" value="FAD_PCMH"/>
    <property type="match status" value="1"/>
</dbReference>
<evidence type="ECO:0000256" key="1">
    <source>
        <dbReference type="ARBA" id="ARBA00001974"/>
    </source>
</evidence>
<dbReference type="InterPro" id="IPR012951">
    <property type="entry name" value="BBE"/>
</dbReference>
<dbReference type="InterPro" id="IPR006093">
    <property type="entry name" value="Oxy_OxRdtase_FAD_BS"/>
</dbReference>
<dbReference type="PROSITE" id="PS00862">
    <property type="entry name" value="OX2_COVAL_FAD"/>
    <property type="match status" value="1"/>
</dbReference>
<protein>
    <submittedName>
        <fullName evidence="8">FAD-linked oxidase</fullName>
    </submittedName>
</protein>
<feature type="domain" description="FAD-binding PCMH-type" evidence="7">
    <location>
        <begin position="40"/>
        <end position="210"/>
    </location>
</feature>
<dbReference type="Gene3D" id="3.30.465.10">
    <property type="match status" value="1"/>
</dbReference>
<dbReference type="Proteomes" id="UP000609879">
    <property type="component" value="Unassembled WGS sequence"/>
</dbReference>
<proteinExistence type="inferred from homology"/>
<dbReference type="Pfam" id="PF01565">
    <property type="entry name" value="FAD_binding_4"/>
    <property type="match status" value="1"/>
</dbReference>
<dbReference type="InterPro" id="IPR016166">
    <property type="entry name" value="FAD-bd_PCMH"/>
</dbReference>
<dbReference type="EMBL" id="BOMI01000021">
    <property type="protein sequence ID" value="GID72724.1"/>
    <property type="molecule type" value="Genomic_DNA"/>
</dbReference>
<evidence type="ECO:0000256" key="2">
    <source>
        <dbReference type="ARBA" id="ARBA00005466"/>
    </source>
</evidence>
<keyword evidence="9" id="KW-1185">Reference proteome</keyword>
<keyword evidence="4" id="KW-0274">FAD</keyword>
<evidence type="ECO:0000256" key="4">
    <source>
        <dbReference type="ARBA" id="ARBA00022827"/>
    </source>
</evidence>
<dbReference type="InterPro" id="IPR050416">
    <property type="entry name" value="FAD-linked_Oxidoreductase"/>
</dbReference>
<gene>
    <name evidence="8" type="ORF">Ade02nite_13650</name>
</gene>
<organism evidence="8 9">
    <name type="scientific">Paractinoplanes deccanensis</name>
    <dbReference type="NCBI Taxonomy" id="113561"/>
    <lineage>
        <taxon>Bacteria</taxon>
        <taxon>Bacillati</taxon>
        <taxon>Actinomycetota</taxon>
        <taxon>Actinomycetes</taxon>
        <taxon>Micromonosporales</taxon>
        <taxon>Micromonosporaceae</taxon>
        <taxon>Paractinoplanes</taxon>
    </lineage>
</organism>
<dbReference type="Pfam" id="PF08031">
    <property type="entry name" value="BBE"/>
    <property type="match status" value="1"/>
</dbReference>
<name>A0ABQ3XYA0_9ACTN</name>
<sequence>MPGVGGAAAYRDLRRLAHGAVLRPGDDGYDAARRVWNGAIDRRPMVILRCAGAADVAAGVRYAVRAGIELSIRSTGHNVTGRAVSDGGLTLDLSGMDGLRIDPERRAAVAGPGVLWGDFDRRAQEHGLATTGGRISTTGVAGLTLGGGFGWLMRRCGLAADNLLSVELVTADGTVTRVDGDTDADLFWALRGGGGNFGVATALEFRLHPVGPVVTGGAVFYPAASAGRVLRWYRGFLRDAPDVLSAQCNLLRLPAAPFVPAELHGRPAVAVAVCHLGGEAEAGKDLAALDDLGPPLLRRIARMRYTSLQRLYDMAGRFGSRVHGRAGYLAALPDAAIDVLASAEAAPSPDCIVMLSPLGGAVARVGETETAAGHRSAALSVSVDAVWRDPAETAAHHAWVRRLWDGLRPFTDGVYVNELGDEGPDRVRAAYHPASWSRLRDLKARYDPGNVFRLNQNIPPAGPVTTASGEKTPAPAPGRLG</sequence>
<dbReference type="InterPro" id="IPR016167">
    <property type="entry name" value="FAD-bd_PCMH_sub1"/>
</dbReference>
<reference evidence="8 9" key="1">
    <citation type="submission" date="2021-01" db="EMBL/GenBank/DDBJ databases">
        <title>Whole genome shotgun sequence of Actinoplanes deccanensis NBRC 13994.</title>
        <authorList>
            <person name="Komaki H."/>
            <person name="Tamura T."/>
        </authorList>
    </citation>
    <scope>NUCLEOTIDE SEQUENCE [LARGE SCALE GENOMIC DNA]</scope>
    <source>
        <strain evidence="8 9">NBRC 13994</strain>
    </source>
</reference>
<comment type="similarity">
    <text evidence="2">Belongs to the oxygen-dependent FAD-linked oxidoreductase family.</text>
</comment>
<comment type="cofactor">
    <cofactor evidence="1">
        <name>FAD</name>
        <dbReference type="ChEBI" id="CHEBI:57692"/>
    </cofactor>
</comment>
<feature type="region of interest" description="Disordered" evidence="6">
    <location>
        <begin position="453"/>
        <end position="481"/>
    </location>
</feature>
<evidence type="ECO:0000313" key="8">
    <source>
        <dbReference type="EMBL" id="GID72724.1"/>
    </source>
</evidence>
<dbReference type="InterPro" id="IPR036318">
    <property type="entry name" value="FAD-bd_PCMH-like_sf"/>
</dbReference>
<evidence type="ECO:0000259" key="7">
    <source>
        <dbReference type="PROSITE" id="PS51387"/>
    </source>
</evidence>
<dbReference type="PANTHER" id="PTHR42973:SF39">
    <property type="entry name" value="FAD-BINDING PCMH-TYPE DOMAIN-CONTAINING PROTEIN"/>
    <property type="match status" value="1"/>
</dbReference>
<dbReference type="SUPFAM" id="SSF55103">
    <property type="entry name" value="FAD-linked oxidases, C-terminal domain"/>
    <property type="match status" value="1"/>
</dbReference>
<keyword evidence="3" id="KW-0285">Flavoprotein</keyword>
<dbReference type="PANTHER" id="PTHR42973">
    <property type="entry name" value="BINDING OXIDOREDUCTASE, PUTATIVE (AFU_ORTHOLOGUE AFUA_1G17690)-RELATED"/>
    <property type="match status" value="1"/>
</dbReference>
<dbReference type="InterPro" id="IPR016164">
    <property type="entry name" value="FAD-linked_Oxase-like_C"/>
</dbReference>